<dbReference type="SMART" id="SM00091">
    <property type="entry name" value="PAS"/>
    <property type="match status" value="2"/>
</dbReference>
<dbReference type="Gene3D" id="1.20.5.1930">
    <property type="match status" value="1"/>
</dbReference>
<dbReference type="SUPFAM" id="SSF55785">
    <property type="entry name" value="PYP-like sensor domain (PAS domain)"/>
    <property type="match status" value="3"/>
</dbReference>
<keyword evidence="4" id="KW-0808">Transferase</keyword>
<dbReference type="EMBL" id="CP001715">
    <property type="protein sequence ID" value="ACV36968.1"/>
    <property type="molecule type" value="Genomic_DNA"/>
</dbReference>
<evidence type="ECO:0000256" key="11">
    <source>
        <dbReference type="ARBA" id="ARBA00023136"/>
    </source>
</evidence>
<keyword evidence="8 14" id="KW-0418">Kinase</keyword>
<evidence type="ECO:0000256" key="1">
    <source>
        <dbReference type="ARBA" id="ARBA00004429"/>
    </source>
</evidence>
<dbReference type="GO" id="GO:0000166">
    <property type="term" value="F:nucleotide binding"/>
    <property type="evidence" value="ECO:0007669"/>
    <property type="project" value="UniProtKB-KW"/>
</dbReference>
<dbReference type="InterPro" id="IPR035965">
    <property type="entry name" value="PAS-like_dom_sf"/>
</dbReference>
<keyword evidence="3" id="KW-0997">Cell inner membrane</keyword>
<protein>
    <submittedName>
        <fullName evidence="14">PAS/PAC sensor signal transduction histidine kinase</fullName>
    </submittedName>
</protein>
<proteinExistence type="predicted"/>
<dbReference type="HOGENOM" id="CLU_458312_0_0_4"/>
<keyword evidence="10" id="KW-0902">Two-component regulatory system</keyword>
<evidence type="ECO:0000256" key="4">
    <source>
        <dbReference type="ARBA" id="ARBA00022679"/>
    </source>
</evidence>
<dbReference type="SMART" id="SM00086">
    <property type="entry name" value="PAC"/>
    <property type="match status" value="2"/>
</dbReference>
<dbReference type="InterPro" id="IPR036890">
    <property type="entry name" value="HATPase_C_sf"/>
</dbReference>
<dbReference type="SUPFAM" id="SSF55874">
    <property type="entry name" value="ATPase domain of HSP90 chaperone/DNA topoisomerase II/histidine kinase"/>
    <property type="match status" value="1"/>
</dbReference>
<dbReference type="PROSITE" id="PS50113">
    <property type="entry name" value="PAC"/>
    <property type="match status" value="1"/>
</dbReference>
<dbReference type="PROSITE" id="PS50109">
    <property type="entry name" value="HIS_KIN"/>
    <property type="match status" value="1"/>
</dbReference>
<dbReference type="eggNOG" id="COG3851">
    <property type="taxonomic scope" value="Bacteria"/>
</dbReference>
<evidence type="ECO:0000256" key="6">
    <source>
        <dbReference type="ARBA" id="ARBA00022737"/>
    </source>
</evidence>
<sequence length="595" mass="65565">MSTLIDPLWDTIAVLDEHGVIVSVNKVWRDFAESNGGSAVLASGVGLDYLAVVRRAAGSDVLAAAALQGLEEVLNGQQSMFTLEYPCHSPDRERWFELYATPSATGVIVGHRDISTRKQALVQSAAQRGHHRDNLSAVLNSVSSMIGYWDRHLRNRFANHAYRDWFGIDPATIPGKHIREVIGEERYRLNLPYIEAALRGSAQQFERAIPSPDGRSVRHALARYIPDMVDGEVDGFFVEVTDVTSVKAGEEALQRAQEVGRLGSYTTDLSSGVWVGSPMLDRIFGIGPEYEHNTAGWERLLHADDRQATLDGLRHVVATGAAFDIEYRIVRPGDGAVRWMHGLGRVERTEMGTPLRLLGTVQDITERKLAERATQVLLDQNTRLVRQLMDTQERERVALARELHDELAQHLTAIRAFAAAIQRDKATPHERILAAARAIDVSARDIYEVSHRLMEGLHPSILDAGCISEAVGSLLAGWGQQHPEIEWRASLAAGLMCDGPRRLAIYRIVQECLSNIVRHARAERVRIVLATRRGPDGGRLRLVIRDDGIGMDVGAAQTGFGLLGMRERVLSLGGSLQISSGRGAGTRVRVLLPGH</sequence>
<gene>
    <name evidence="14" type="ordered locus">CAP2UW1_3716</name>
</gene>
<dbReference type="FunFam" id="2.10.70.100:FF:000001">
    <property type="entry name" value="Sensory transduction histidine kinase"/>
    <property type="match status" value="1"/>
</dbReference>
<dbReference type="Pfam" id="PF08447">
    <property type="entry name" value="PAS_3"/>
    <property type="match status" value="1"/>
</dbReference>
<dbReference type="Gene3D" id="3.30.565.10">
    <property type="entry name" value="Histidine kinase-like ATPase, C-terminal domain"/>
    <property type="match status" value="1"/>
</dbReference>
<dbReference type="Pfam" id="PF02518">
    <property type="entry name" value="HATPase_c"/>
    <property type="match status" value="1"/>
</dbReference>
<dbReference type="AlphaFoldDB" id="C7RKP8"/>
<evidence type="ECO:0000313" key="14">
    <source>
        <dbReference type="EMBL" id="ACV36968.1"/>
    </source>
</evidence>
<dbReference type="Gene3D" id="3.30.450.20">
    <property type="entry name" value="PAS domain"/>
    <property type="match status" value="3"/>
</dbReference>
<dbReference type="OrthoDB" id="8700796at2"/>
<evidence type="ECO:0000256" key="9">
    <source>
        <dbReference type="ARBA" id="ARBA00022989"/>
    </source>
</evidence>
<dbReference type="GO" id="GO:0046983">
    <property type="term" value="F:protein dimerization activity"/>
    <property type="evidence" value="ECO:0007669"/>
    <property type="project" value="InterPro"/>
</dbReference>
<comment type="subcellular location">
    <subcellularLocation>
        <location evidence="1">Cell inner membrane</location>
        <topology evidence="1">Multi-pass membrane protein</topology>
    </subcellularLocation>
</comment>
<accession>C7RKP8</accession>
<name>C7RKP8_ACCRE</name>
<dbReference type="Pfam" id="PF08448">
    <property type="entry name" value="PAS_4"/>
    <property type="match status" value="2"/>
</dbReference>
<keyword evidence="7" id="KW-0547">Nucleotide-binding</keyword>
<evidence type="ECO:0000256" key="8">
    <source>
        <dbReference type="ARBA" id="ARBA00022777"/>
    </source>
</evidence>
<keyword evidence="5" id="KW-0812">Transmembrane</keyword>
<dbReference type="InterPro" id="IPR003594">
    <property type="entry name" value="HATPase_dom"/>
</dbReference>
<evidence type="ECO:0000256" key="7">
    <source>
        <dbReference type="ARBA" id="ARBA00022741"/>
    </source>
</evidence>
<dbReference type="Gene3D" id="2.10.70.100">
    <property type="match status" value="1"/>
</dbReference>
<dbReference type="InterPro" id="IPR000014">
    <property type="entry name" value="PAS"/>
</dbReference>
<dbReference type="InterPro" id="IPR011712">
    <property type="entry name" value="Sig_transdc_His_kin_sub3_dim/P"/>
</dbReference>
<reference evidence="14" key="2">
    <citation type="submission" date="2009-09" db="EMBL/GenBank/DDBJ databases">
        <title>Complete sequence of chromosome of Candidatus Accumulibacter phosphatis clade IIA str. UW-1.</title>
        <authorList>
            <consortium name="US DOE Joint Genome Institute"/>
            <person name="Martin H.G."/>
            <person name="Ivanova N."/>
            <person name="Kunin V."/>
            <person name="Warnecke F."/>
            <person name="Barry K."/>
            <person name="He S."/>
            <person name="Salamov A."/>
            <person name="Szeto E."/>
            <person name="Dalin E."/>
            <person name="Pangilinan J.L."/>
            <person name="Lapidus A."/>
            <person name="Lowry S."/>
            <person name="Kyrpides N.C."/>
            <person name="McMahon K.D."/>
            <person name="Hugenholtz P."/>
        </authorList>
    </citation>
    <scope>NUCLEOTIDE SEQUENCE [LARGE SCALE GENOMIC DNA]</scope>
    <source>
        <strain evidence="14">UW-1</strain>
    </source>
</reference>
<evidence type="ECO:0000256" key="2">
    <source>
        <dbReference type="ARBA" id="ARBA00022475"/>
    </source>
</evidence>
<dbReference type="PANTHER" id="PTHR24421">
    <property type="entry name" value="NITRATE/NITRITE SENSOR PROTEIN NARX-RELATED"/>
    <property type="match status" value="1"/>
</dbReference>
<reference evidence="14" key="1">
    <citation type="submission" date="2009-08" db="EMBL/GenBank/DDBJ databases">
        <authorList>
            <consortium name="US DOE Joint Genome Institute"/>
            <person name="Lucas S."/>
            <person name="Copeland A."/>
            <person name="Lapidus A."/>
            <person name="Glavina del Rio T."/>
            <person name="Dalin E."/>
            <person name="Tice H."/>
            <person name="Bruce D."/>
            <person name="Barry K."/>
            <person name="Pitluck S."/>
            <person name="Lowry S."/>
            <person name="Larimer F."/>
            <person name="Land M."/>
            <person name="Hauser L."/>
            <person name="Kyrpides N."/>
            <person name="Ivanova N."/>
            <person name="McMahon K.D."/>
            <person name="Hugenholtz P."/>
        </authorList>
    </citation>
    <scope>NUCLEOTIDE SEQUENCE</scope>
    <source>
        <strain evidence="14">UW-1</strain>
    </source>
</reference>
<dbReference type="InterPro" id="IPR013655">
    <property type="entry name" value="PAS_fold_3"/>
</dbReference>
<dbReference type="STRING" id="522306.CAP2UW1_3716"/>
<keyword evidence="2" id="KW-1003">Cell membrane</keyword>
<evidence type="ECO:0000256" key="3">
    <source>
        <dbReference type="ARBA" id="ARBA00022519"/>
    </source>
</evidence>
<keyword evidence="9" id="KW-1133">Transmembrane helix</keyword>
<evidence type="ECO:0000259" key="12">
    <source>
        <dbReference type="PROSITE" id="PS50109"/>
    </source>
</evidence>
<dbReference type="NCBIfam" id="TIGR00229">
    <property type="entry name" value="sensory_box"/>
    <property type="match status" value="2"/>
</dbReference>
<dbReference type="CDD" id="cd16917">
    <property type="entry name" value="HATPase_UhpB-NarQ-NarX-like"/>
    <property type="match status" value="1"/>
</dbReference>
<dbReference type="KEGG" id="app:CAP2UW1_3716"/>
<feature type="domain" description="Histidine kinase" evidence="12">
    <location>
        <begin position="402"/>
        <end position="595"/>
    </location>
</feature>
<dbReference type="GO" id="GO:0005886">
    <property type="term" value="C:plasma membrane"/>
    <property type="evidence" value="ECO:0007669"/>
    <property type="project" value="UniProtKB-SubCell"/>
</dbReference>
<organism evidence="14">
    <name type="scientific">Accumulibacter regalis</name>
    <dbReference type="NCBI Taxonomy" id="522306"/>
    <lineage>
        <taxon>Bacteria</taxon>
        <taxon>Pseudomonadati</taxon>
        <taxon>Pseudomonadota</taxon>
        <taxon>Betaproteobacteria</taxon>
        <taxon>Candidatus Accumulibacter</taxon>
    </lineage>
</organism>
<dbReference type="SMART" id="SM00387">
    <property type="entry name" value="HATPase_c"/>
    <property type="match status" value="1"/>
</dbReference>
<keyword evidence="6" id="KW-0677">Repeat</keyword>
<dbReference type="CDD" id="cd00130">
    <property type="entry name" value="PAS"/>
    <property type="match status" value="2"/>
</dbReference>
<dbReference type="PANTHER" id="PTHR24421:SF58">
    <property type="entry name" value="SIGNAL TRANSDUCTION HISTIDINE-PROTEIN KINASE_PHOSPHATASE UHPB"/>
    <property type="match status" value="1"/>
</dbReference>
<dbReference type="InterPro" id="IPR001610">
    <property type="entry name" value="PAC"/>
</dbReference>
<keyword evidence="11" id="KW-0472">Membrane</keyword>
<feature type="domain" description="PAC" evidence="13">
    <location>
        <begin position="323"/>
        <end position="376"/>
    </location>
</feature>
<dbReference type="GO" id="GO:0000155">
    <property type="term" value="F:phosphorelay sensor kinase activity"/>
    <property type="evidence" value="ECO:0007669"/>
    <property type="project" value="InterPro"/>
</dbReference>
<dbReference type="InterPro" id="IPR005467">
    <property type="entry name" value="His_kinase_dom"/>
</dbReference>
<dbReference type="InterPro" id="IPR050482">
    <property type="entry name" value="Sensor_HK_TwoCompSys"/>
</dbReference>
<dbReference type="Pfam" id="PF07730">
    <property type="entry name" value="HisKA_3"/>
    <property type="match status" value="1"/>
</dbReference>
<dbReference type="InterPro" id="IPR013656">
    <property type="entry name" value="PAS_4"/>
</dbReference>
<evidence type="ECO:0000259" key="13">
    <source>
        <dbReference type="PROSITE" id="PS50113"/>
    </source>
</evidence>
<evidence type="ECO:0000256" key="5">
    <source>
        <dbReference type="ARBA" id="ARBA00022692"/>
    </source>
</evidence>
<evidence type="ECO:0000256" key="10">
    <source>
        <dbReference type="ARBA" id="ARBA00023012"/>
    </source>
</evidence>
<dbReference type="InterPro" id="IPR000700">
    <property type="entry name" value="PAS-assoc_C"/>
</dbReference>
<dbReference type="eggNOG" id="COG2202">
    <property type="taxonomic scope" value="Bacteria"/>
</dbReference>